<gene>
    <name evidence="2" type="ORF">ISU10_21080</name>
</gene>
<evidence type="ECO:0000313" key="3">
    <source>
        <dbReference type="Proteomes" id="UP000660668"/>
    </source>
</evidence>
<dbReference type="EMBL" id="JADKPO010000044">
    <property type="protein sequence ID" value="MBF4770277.1"/>
    <property type="molecule type" value="Genomic_DNA"/>
</dbReference>
<feature type="compositionally biased region" description="Basic and acidic residues" evidence="1">
    <location>
        <begin position="130"/>
        <end position="147"/>
    </location>
</feature>
<protein>
    <submittedName>
        <fullName evidence="2">Uncharacterized protein</fullName>
    </submittedName>
</protein>
<dbReference type="Proteomes" id="UP000660668">
    <property type="component" value="Unassembled WGS sequence"/>
</dbReference>
<organism evidence="2 3">
    <name type="scientific">Nocardioides agariphilus</name>
    <dbReference type="NCBI Taxonomy" id="433664"/>
    <lineage>
        <taxon>Bacteria</taxon>
        <taxon>Bacillati</taxon>
        <taxon>Actinomycetota</taxon>
        <taxon>Actinomycetes</taxon>
        <taxon>Propionibacteriales</taxon>
        <taxon>Nocardioidaceae</taxon>
        <taxon>Nocardioides</taxon>
    </lineage>
</organism>
<evidence type="ECO:0000313" key="2">
    <source>
        <dbReference type="EMBL" id="MBF4770277.1"/>
    </source>
</evidence>
<dbReference type="AlphaFoldDB" id="A0A930YKD5"/>
<evidence type="ECO:0000256" key="1">
    <source>
        <dbReference type="SAM" id="MobiDB-lite"/>
    </source>
</evidence>
<name>A0A930YKD5_9ACTN</name>
<proteinExistence type="predicted"/>
<accession>A0A930YKD5</accession>
<feature type="compositionally biased region" description="Basic and acidic residues" evidence="1">
    <location>
        <begin position="24"/>
        <end position="34"/>
    </location>
</feature>
<feature type="region of interest" description="Disordered" evidence="1">
    <location>
        <begin position="24"/>
        <end position="50"/>
    </location>
</feature>
<reference evidence="2" key="1">
    <citation type="submission" date="2020-11" db="EMBL/GenBank/DDBJ databases">
        <title>Nocardioides cynanchi sp. nov., isolated from soil of rhizosphere of Cynanchum wilfordii.</title>
        <authorList>
            <person name="Lee J.-S."/>
            <person name="Suh M.K."/>
            <person name="Kim J.-S."/>
        </authorList>
    </citation>
    <scope>NUCLEOTIDE SEQUENCE</scope>
    <source>
        <strain evidence="2">KCTC 19276</strain>
    </source>
</reference>
<keyword evidence="3" id="KW-1185">Reference proteome</keyword>
<comment type="caution">
    <text evidence="2">The sequence shown here is derived from an EMBL/GenBank/DDBJ whole genome shotgun (WGS) entry which is preliminary data.</text>
</comment>
<sequence>MSAAHSGDDRETLQDIEAARRVFETHISEPDPNSKRPKIGSVTATKKGTRETAGDLSFGVSVDAEENIVVRTTQFTTHEPFKRQHVALLLASDLREHYEVEVLHPSGMEPTPEGSKVIASLQRRGIMASDEGKGEMHSRFEDRGPDE</sequence>
<feature type="region of interest" description="Disordered" evidence="1">
    <location>
        <begin position="126"/>
        <end position="147"/>
    </location>
</feature>
<dbReference type="RefSeq" id="WP_194698423.1">
    <property type="nucleotide sequence ID" value="NZ_JADKPO010000044.1"/>
</dbReference>